<feature type="region of interest" description="Disordered" evidence="1">
    <location>
        <begin position="39"/>
        <end position="85"/>
    </location>
</feature>
<name>A0A4Z2J6X2_9TELE</name>
<proteinExistence type="predicted"/>
<evidence type="ECO:0000313" key="2">
    <source>
        <dbReference type="EMBL" id="TNN85890.1"/>
    </source>
</evidence>
<gene>
    <name evidence="2" type="ORF">EYF80_003734</name>
</gene>
<dbReference type="Proteomes" id="UP000314294">
    <property type="component" value="Unassembled WGS sequence"/>
</dbReference>
<keyword evidence="3" id="KW-1185">Reference proteome</keyword>
<reference evidence="2 3" key="1">
    <citation type="submission" date="2019-03" db="EMBL/GenBank/DDBJ databases">
        <title>First draft genome of Liparis tanakae, snailfish: a comprehensive survey of snailfish specific genes.</title>
        <authorList>
            <person name="Kim W."/>
            <person name="Song I."/>
            <person name="Jeong J.-H."/>
            <person name="Kim D."/>
            <person name="Kim S."/>
            <person name="Ryu S."/>
            <person name="Song J.Y."/>
            <person name="Lee S.K."/>
        </authorList>
    </citation>
    <scope>NUCLEOTIDE SEQUENCE [LARGE SCALE GENOMIC DNA]</scope>
    <source>
        <tissue evidence="2">Muscle</tissue>
    </source>
</reference>
<feature type="compositionally biased region" description="Pro residues" evidence="1">
    <location>
        <begin position="42"/>
        <end position="54"/>
    </location>
</feature>
<comment type="caution">
    <text evidence="2">The sequence shown here is derived from an EMBL/GenBank/DDBJ whole genome shotgun (WGS) entry which is preliminary data.</text>
</comment>
<dbReference type="EMBL" id="SRLO01000018">
    <property type="protein sequence ID" value="TNN85890.1"/>
    <property type="molecule type" value="Genomic_DNA"/>
</dbReference>
<protein>
    <submittedName>
        <fullName evidence="2">Uncharacterized protein</fullName>
    </submittedName>
</protein>
<accession>A0A4Z2J6X2</accession>
<evidence type="ECO:0000256" key="1">
    <source>
        <dbReference type="SAM" id="MobiDB-lite"/>
    </source>
</evidence>
<organism evidence="2 3">
    <name type="scientific">Liparis tanakae</name>
    <name type="common">Tanaka's snailfish</name>
    <dbReference type="NCBI Taxonomy" id="230148"/>
    <lineage>
        <taxon>Eukaryota</taxon>
        <taxon>Metazoa</taxon>
        <taxon>Chordata</taxon>
        <taxon>Craniata</taxon>
        <taxon>Vertebrata</taxon>
        <taxon>Euteleostomi</taxon>
        <taxon>Actinopterygii</taxon>
        <taxon>Neopterygii</taxon>
        <taxon>Teleostei</taxon>
        <taxon>Neoteleostei</taxon>
        <taxon>Acanthomorphata</taxon>
        <taxon>Eupercaria</taxon>
        <taxon>Perciformes</taxon>
        <taxon>Cottioidei</taxon>
        <taxon>Cottales</taxon>
        <taxon>Liparidae</taxon>
        <taxon>Liparis</taxon>
    </lineage>
</organism>
<evidence type="ECO:0000313" key="3">
    <source>
        <dbReference type="Proteomes" id="UP000314294"/>
    </source>
</evidence>
<sequence>MLPCPSQAGSDWSFQKPVGVDCSAPEPRCIWLAVLRRAAGSAPPPPPPPTPPPTTSAGHGQSSRHPGVRTALPPGAAESSLRSFG</sequence>
<dbReference type="AlphaFoldDB" id="A0A4Z2J6X2"/>